<organism evidence="2 3">
    <name type="scientific">Streptococcus dysgalactiae subsp. dysgalactiae</name>
    <dbReference type="NCBI Taxonomy" id="99822"/>
    <lineage>
        <taxon>Bacteria</taxon>
        <taxon>Bacillati</taxon>
        <taxon>Bacillota</taxon>
        <taxon>Bacilli</taxon>
        <taxon>Lactobacillales</taxon>
        <taxon>Streptococcaceae</taxon>
        <taxon>Streptococcus</taxon>
    </lineage>
</organism>
<keyword evidence="1" id="KW-0812">Transmembrane</keyword>
<proteinExistence type="predicted"/>
<feature type="transmembrane region" description="Helical" evidence="1">
    <location>
        <begin position="12"/>
        <end position="36"/>
    </location>
</feature>
<accession>A0A380JT06</accession>
<reference evidence="2 3" key="1">
    <citation type="submission" date="2018-06" db="EMBL/GenBank/DDBJ databases">
        <authorList>
            <consortium name="Pathogen Informatics"/>
            <person name="Doyle S."/>
        </authorList>
    </citation>
    <scope>NUCLEOTIDE SEQUENCE [LARGE SCALE GENOMIC DNA]</scope>
    <source>
        <strain evidence="2 3">NCTC4670</strain>
    </source>
</reference>
<dbReference type="AlphaFoldDB" id="A0A380JT06"/>
<keyword evidence="1" id="KW-0472">Membrane</keyword>
<sequence length="37" mass="4257">MNGFELLLRMILKLAGVMFLIALAFILVFVACYYVLF</sequence>
<gene>
    <name evidence="2" type="ORF">NCTC4670_00194</name>
</gene>
<protein>
    <submittedName>
        <fullName evidence="2">Uncharacterized protein</fullName>
    </submittedName>
</protein>
<dbReference type="Proteomes" id="UP000254797">
    <property type="component" value="Unassembled WGS sequence"/>
</dbReference>
<keyword evidence="1" id="KW-1133">Transmembrane helix</keyword>
<evidence type="ECO:0000313" key="2">
    <source>
        <dbReference type="EMBL" id="SUN47056.1"/>
    </source>
</evidence>
<evidence type="ECO:0000313" key="3">
    <source>
        <dbReference type="Proteomes" id="UP000254797"/>
    </source>
</evidence>
<evidence type="ECO:0000256" key="1">
    <source>
        <dbReference type="SAM" id="Phobius"/>
    </source>
</evidence>
<name>A0A380JT06_STRDY</name>
<dbReference type="EMBL" id="UHFG01000004">
    <property type="protein sequence ID" value="SUN47056.1"/>
    <property type="molecule type" value="Genomic_DNA"/>
</dbReference>